<accession>A0ABX1P2L6</accession>
<dbReference type="PANTHER" id="PTHR43162">
    <property type="match status" value="1"/>
</dbReference>
<dbReference type="PANTHER" id="PTHR43162:SF1">
    <property type="entry name" value="PRESTALK A DIFFERENTIATION PROTEIN A"/>
    <property type="match status" value="1"/>
</dbReference>
<dbReference type="EMBL" id="QMEB01000014">
    <property type="protein sequence ID" value="NMG18537.1"/>
    <property type="molecule type" value="Genomic_DNA"/>
</dbReference>
<dbReference type="InterPro" id="IPR036291">
    <property type="entry name" value="NAD(P)-bd_dom_sf"/>
</dbReference>
<dbReference type="Proteomes" id="UP000718564">
    <property type="component" value="Unassembled WGS sequence"/>
</dbReference>
<protein>
    <submittedName>
        <fullName evidence="2">NAD-dependent dehydratase</fullName>
    </submittedName>
</protein>
<dbReference type="Gene3D" id="3.40.50.720">
    <property type="entry name" value="NAD(P)-binding Rossmann-like Domain"/>
    <property type="match status" value="1"/>
</dbReference>
<dbReference type="Gene3D" id="3.90.25.10">
    <property type="entry name" value="UDP-galactose 4-epimerase, domain 1"/>
    <property type="match status" value="1"/>
</dbReference>
<proteinExistence type="predicted"/>
<evidence type="ECO:0000313" key="3">
    <source>
        <dbReference type="Proteomes" id="UP000718564"/>
    </source>
</evidence>
<dbReference type="InterPro" id="IPR051604">
    <property type="entry name" value="Ergot_Alk_Oxidoreductase"/>
</dbReference>
<keyword evidence="3" id="KW-1185">Reference proteome</keyword>
<reference evidence="2 3" key="1">
    <citation type="submission" date="2018-06" db="EMBL/GenBank/DDBJ databases">
        <title>Comparative genomics of Brasilonema spp. strains.</title>
        <authorList>
            <person name="Alvarenga D.O."/>
            <person name="Fiore M.F."/>
            <person name="Varani A.M."/>
        </authorList>
    </citation>
    <scope>NUCLEOTIDE SEQUENCE [LARGE SCALE GENOMIC DNA]</scope>
    <source>
        <strain evidence="2 3">SPC951</strain>
    </source>
</reference>
<dbReference type="InterPro" id="IPR008030">
    <property type="entry name" value="NmrA-like"/>
</dbReference>
<evidence type="ECO:0000259" key="1">
    <source>
        <dbReference type="Pfam" id="PF05368"/>
    </source>
</evidence>
<dbReference type="RefSeq" id="WP_169153827.1">
    <property type="nucleotide sequence ID" value="NZ_CAWPJE010000331.1"/>
</dbReference>
<sequence length="308" mass="34117">MKIVVTGSLGNISKPLTQQLVQQGHSVTVISSKAERQKDIEDIGAKAAIGTMEDPDFLSATFKDADVVYVMETLGADSFFNQNLDIIAAITKIGNNYKQAIEQSGVKRVVHLSSIGAHTDKGNGILVFHYNVENILKQLPNDVSIKFMRPVGFYTNMFRFIETIKTQGVIVSNYGGDNKEPWVSPLDIAAAITEEIEKPFEGRTIRYIASEEVSPNEIAKILGEAIGKPELKWVVIPDEQLLNGMLSIGMNLQVANGFVEMQASQRSGLLYADYYRNKPTLGKVKLTDFAKEFSTVYNHKTHSSIERI</sequence>
<gene>
    <name evidence="2" type="ORF">DP116_03370</name>
</gene>
<evidence type="ECO:0000313" key="2">
    <source>
        <dbReference type="EMBL" id="NMG18537.1"/>
    </source>
</evidence>
<dbReference type="SUPFAM" id="SSF51735">
    <property type="entry name" value="NAD(P)-binding Rossmann-fold domains"/>
    <property type="match status" value="1"/>
</dbReference>
<dbReference type="Pfam" id="PF05368">
    <property type="entry name" value="NmrA"/>
    <property type="match status" value="1"/>
</dbReference>
<comment type="caution">
    <text evidence="2">The sequence shown here is derived from an EMBL/GenBank/DDBJ whole genome shotgun (WGS) entry which is preliminary data.</text>
</comment>
<feature type="domain" description="NmrA-like" evidence="1">
    <location>
        <begin position="2"/>
        <end position="261"/>
    </location>
</feature>
<name>A0ABX1P2L6_9CYAN</name>
<organism evidence="2 3">
    <name type="scientific">Brasilonema bromeliae SPC951</name>
    <dbReference type="NCBI Taxonomy" id="385972"/>
    <lineage>
        <taxon>Bacteria</taxon>
        <taxon>Bacillati</taxon>
        <taxon>Cyanobacteriota</taxon>
        <taxon>Cyanophyceae</taxon>
        <taxon>Nostocales</taxon>
        <taxon>Scytonemataceae</taxon>
        <taxon>Brasilonema</taxon>
        <taxon>Bromeliae group (in: Brasilonema)</taxon>
    </lineage>
</organism>